<evidence type="ECO:0000313" key="4">
    <source>
        <dbReference type="Proteomes" id="UP000316330"/>
    </source>
</evidence>
<feature type="chain" id="PRO_5021711254" evidence="2">
    <location>
        <begin position="26"/>
        <end position="238"/>
    </location>
</feature>
<name>A0A559JBU5_9BACL</name>
<dbReference type="OrthoDB" id="9790293at2"/>
<keyword evidence="1 2" id="KW-0732">Signal</keyword>
<reference evidence="3 4" key="1">
    <citation type="submission" date="2019-07" db="EMBL/GenBank/DDBJ databases">
        <authorList>
            <person name="Kim J."/>
        </authorList>
    </citation>
    <scope>NUCLEOTIDE SEQUENCE [LARGE SCALE GENOMIC DNA]</scope>
    <source>
        <strain evidence="3 4">G13</strain>
    </source>
</reference>
<accession>A0A559JBU5</accession>
<protein>
    <submittedName>
        <fullName evidence="3">Copper amine oxidase</fullName>
    </submittedName>
</protein>
<feature type="signal peptide" evidence="2">
    <location>
        <begin position="1"/>
        <end position="25"/>
    </location>
</feature>
<evidence type="ECO:0000256" key="1">
    <source>
        <dbReference type="ARBA" id="ARBA00022729"/>
    </source>
</evidence>
<dbReference type="EMBL" id="VNJJ01000012">
    <property type="protein sequence ID" value="TVX97350.1"/>
    <property type="molecule type" value="Genomic_DNA"/>
</dbReference>
<dbReference type="RefSeq" id="WP_144705251.1">
    <property type="nucleotide sequence ID" value="NZ_VNJJ01000012.1"/>
</dbReference>
<gene>
    <name evidence="3" type="ORF">FPZ45_18620</name>
</gene>
<dbReference type="InterPro" id="IPR029050">
    <property type="entry name" value="Immunoprotect_excell_Ig-like"/>
</dbReference>
<evidence type="ECO:0000313" key="3">
    <source>
        <dbReference type="EMBL" id="TVX97350.1"/>
    </source>
</evidence>
<proteinExistence type="predicted"/>
<evidence type="ECO:0000256" key="2">
    <source>
        <dbReference type="SAM" id="SignalP"/>
    </source>
</evidence>
<sequence length="238" mass="25605">MKKSILIISTMVMLAFASFGVGAYAATKYSLIVNGKLVKADIREINGTQYAPIKTITDAIGGYDYKYDKKTGAIDITSKVTTKTTIGLSRSNPAPLGTAVSVDVADILNPYSATVTINEVVRGEEAWKLVQTANMFNDAPKDGFEYIVAKISAKATKTKKTDSQIDISNYSFTLVSPVGKDYENQFAVAPEPALSLKLYAGASGSGYAVFTVDKKDTDPLLTFGRKYDGTGGAWFKLK</sequence>
<organism evidence="3 4">
    <name type="scientific">Cohnella terricola</name>
    <dbReference type="NCBI Taxonomy" id="1289167"/>
    <lineage>
        <taxon>Bacteria</taxon>
        <taxon>Bacillati</taxon>
        <taxon>Bacillota</taxon>
        <taxon>Bacilli</taxon>
        <taxon>Bacillales</taxon>
        <taxon>Paenibacillaceae</taxon>
        <taxon>Cohnella</taxon>
    </lineage>
</organism>
<dbReference type="AlphaFoldDB" id="A0A559JBU5"/>
<comment type="caution">
    <text evidence="3">The sequence shown here is derived from an EMBL/GenBank/DDBJ whole genome shotgun (WGS) entry which is preliminary data.</text>
</comment>
<keyword evidence="4" id="KW-1185">Reference proteome</keyword>
<dbReference type="Gene3D" id="2.60.40.1240">
    <property type="match status" value="1"/>
</dbReference>
<dbReference type="Proteomes" id="UP000316330">
    <property type="component" value="Unassembled WGS sequence"/>
</dbReference>